<feature type="region of interest" description="Disordered" evidence="1">
    <location>
        <begin position="63"/>
        <end position="87"/>
    </location>
</feature>
<accession>A0A3B0XFX3</accession>
<organism evidence="2">
    <name type="scientific">hydrothermal vent metagenome</name>
    <dbReference type="NCBI Taxonomy" id="652676"/>
    <lineage>
        <taxon>unclassified sequences</taxon>
        <taxon>metagenomes</taxon>
        <taxon>ecological metagenomes</taxon>
    </lineage>
</organism>
<sequence>MSGKLIEPKVITDFNNNPVALLPKGFIFDDHRWESIWAEYDKKGESLTSEDLKRLFPDDPSLQVTPVVRTGSQQGKDFRQHIDNEDS</sequence>
<name>A0A3B0XFX3_9ZZZZ</name>
<feature type="compositionally biased region" description="Basic and acidic residues" evidence="1">
    <location>
        <begin position="76"/>
        <end position="87"/>
    </location>
</feature>
<gene>
    <name evidence="2" type="ORF">MNBD_GAMMA11-460</name>
</gene>
<evidence type="ECO:0000313" key="2">
    <source>
        <dbReference type="EMBL" id="VAW60499.1"/>
    </source>
</evidence>
<proteinExistence type="predicted"/>
<reference evidence="2" key="1">
    <citation type="submission" date="2018-06" db="EMBL/GenBank/DDBJ databases">
        <authorList>
            <person name="Zhirakovskaya E."/>
        </authorList>
    </citation>
    <scope>NUCLEOTIDE SEQUENCE</scope>
</reference>
<protein>
    <submittedName>
        <fullName evidence="2">Uncharacterized protein</fullName>
    </submittedName>
</protein>
<dbReference type="EMBL" id="UOFG01000126">
    <property type="protein sequence ID" value="VAW60499.1"/>
    <property type="molecule type" value="Genomic_DNA"/>
</dbReference>
<evidence type="ECO:0000256" key="1">
    <source>
        <dbReference type="SAM" id="MobiDB-lite"/>
    </source>
</evidence>
<dbReference type="AlphaFoldDB" id="A0A3B0XFX3"/>